<name>A0A066WQ96_TILAU</name>
<organism evidence="1 2">
    <name type="scientific">Tilletiaria anomala (strain ATCC 24038 / CBS 436.72 / UBC 951)</name>
    <dbReference type="NCBI Taxonomy" id="1037660"/>
    <lineage>
        <taxon>Eukaryota</taxon>
        <taxon>Fungi</taxon>
        <taxon>Dikarya</taxon>
        <taxon>Basidiomycota</taxon>
        <taxon>Ustilaginomycotina</taxon>
        <taxon>Exobasidiomycetes</taxon>
        <taxon>Georgefischeriales</taxon>
        <taxon>Tilletiariaceae</taxon>
        <taxon>Tilletiaria</taxon>
    </lineage>
</organism>
<protein>
    <submittedName>
        <fullName evidence="1">Uncharacterized protein</fullName>
    </submittedName>
</protein>
<dbReference type="HOGENOM" id="CLU_2795732_0_0_1"/>
<sequence length="68" mass="6985">MDTSSYLPKATACHGTKCQPVGCSCGQGSTNPYECGPIQEHVQQATVSSRAPASAWACGASLLLTNPD</sequence>
<dbReference type="EMBL" id="JMSN01000006">
    <property type="protein sequence ID" value="KDN52795.1"/>
    <property type="molecule type" value="Genomic_DNA"/>
</dbReference>
<keyword evidence="2" id="KW-1185">Reference proteome</keyword>
<dbReference type="RefSeq" id="XP_013245634.1">
    <property type="nucleotide sequence ID" value="XM_013390180.1"/>
</dbReference>
<comment type="caution">
    <text evidence="1">The sequence shown here is derived from an EMBL/GenBank/DDBJ whole genome shotgun (WGS) entry which is preliminary data.</text>
</comment>
<gene>
    <name evidence="1" type="ORF">K437DRAFT_253721</name>
</gene>
<reference evidence="1 2" key="1">
    <citation type="submission" date="2014-05" db="EMBL/GenBank/DDBJ databases">
        <title>Draft genome sequence of a rare smut relative, Tilletiaria anomala UBC 951.</title>
        <authorList>
            <consortium name="DOE Joint Genome Institute"/>
            <person name="Toome M."/>
            <person name="Kuo A."/>
            <person name="Henrissat B."/>
            <person name="Lipzen A."/>
            <person name="Tritt A."/>
            <person name="Yoshinaga Y."/>
            <person name="Zane M."/>
            <person name="Barry K."/>
            <person name="Grigoriev I.V."/>
            <person name="Spatafora J.W."/>
            <person name="Aimea M.C."/>
        </authorList>
    </citation>
    <scope>NUCLEOTIDE SEQUENCE [LARGE SCALE GENOMIC DNA]</scope>
    <source>
        <strain evidence="1 2">UBC 951</strain>
    </source>
</reference>
<evidence type="ECO:0000313" key="1">
    <source>
        <dbReference type="EMBL" id="KDN52795.1"/>
    </source>
</evidence>
<dbReference type="Proteomes" id="UP000027361">
    <property type="component" value="Unassembled WGS sequence"/>
</dbReference>
<dbReference type="AlphaFoldDB" id="A0A066WQ96"/>
<dbReference type="InParanoid" id="A0A066WQ96"/>
<accession>A0A066WQ96</accession>
<evidence type="ECO:0000313" key="2">
    <source>
        <dbReference type="Proteomes" id="UP000027361"/>
    </source>
</evidence>
<feature type="non-terminal residue" evidence="1">
    <location>
        <position position="1"/>
    </location>
</feature>
<proteinExistence type="predicted"/>
<dbReference type="GeneID" id="25263655"/>